<keyword evidence="3" id="KW-0962">Peroxisome biogenesis</keyword>
<name>D3TP55_GLOMM</name>
<evidence type="ECO:0000313" key="4">
    <source>
        <dbReference type="EMBL" id="ADD19483.1"/>
    </source>
</evidence>
<reference evidence="4" key="1">
    <citation type="journal article" date="2010" name="BMC Genomics">
        <title>An insight into the sialome of Glossina morsitans morsitans.</title>
        <authorList>
            <person name="Alves-Silva J."/>
            <person name="Ribeiro J.M."/>
            <person name="Van Den Abbeele J."/>
            <person name="Attardo G."/>
            <person name="Hao Z."/>
            <person name="Haines L.R."/>
            <person name="Soares M.B."/>
            <person name="Berriman M."/>
            <person name="Aksoy S."/>
            <person name="Lehane M.J."/>
        </authorList>
    </citation>
    <scope>NUCLEOTIDE SEQUENCE</scope>
    <source>
        <tissue evidence="4">Salivary gland</tissue>
    </source>
</reference>
<organism evidence="4">
    <name type="scientific">Glossina morsitans morsitans</name>
    <name type="common">Savannah tsetse fly</name>
    <dbReference type="NCBI Taxonomy" id="37546"/>
    <lineage>
        <taxon>Eukaryota</taxon>
        <taxon>Metazoa</taxon>
        <taxon>Ecdysozoa</taxon>
        <taxon>Arthropoda</taxon>
        <taxon>Hexapoda</taxon>
        <taxon>Insecta</taxon>
        <taxon>Pterygota</taxon>
        <taxon>Neoptera</taxon>
        <taxon>Endopterygota</taxon>
        <taxon>Diptera</taxon>
        <taxon>Brachycera</taxon>
        <taxon>Muscomorpha</taxon>
        <taxon>Hippoboscoidea</taxon>
        <taxon>Glossinidae</taxon>
        <taxon>Glossina</taxon>
    </lineage>
</organism>
<comment type="subcellular location">
    <subcellularLocation>
        <location evidence="3">Peroxisome membrane</location>
    </subcellularLocation>
</comment>
<comment type="similarity">
    <text evidence="1 3">Belongs to the peroxin-16 family.</text>
</comment>
<proteinExistence type="evidence at transcript level"/>
<evidence type="ECO:0000256" key="3">
    <source>
        <dbReference type="RuleBase" id="RU365003"/>
    </source>
</evidence>
<reference evidence="4" key="2">
    <citation type="submission" date="2010-01" db="EMBL/GenBank/DDBJ databases">
        <authorList>
            <consortium name="International Glossina Genome Initiative"/>
            <person name="da Silva J."/>
            <person name="Ribeiro J.M.C."/>
            <person name="Abbeele J.V."/>
            <person name="Attardo G."/>
            <person name="Hao Z."/>
            <person name="Haines L.R."/>
            <person name="Soares M.B."/>
            <person name="Berriman M."/>
            <person name="Aksoy S."/>
            <person name="Lehane M.J."/>
        </authorList>
    </citation>
    <scope>NUCLEOTIDE SEQUENCE</scope>
    <source>
        <tissue evidence="4">Salivary gland</tissue>
    </source>
</reference>
<dbReference type="AlphaFoldDB" id="D3TP55"/>
<keyword evidence="3" id="KW-0576">Peroxisome</keyword>
<accession>D3TP55</accession>
<sequence>MMEHLKQVIKAYEKWVASNPEVVCDVETTTKWVSYFIAGRISNSSVVSELVYTLSNIMVLYNDRIIHNSRQLANAARAANDALESEELLDVSGSKICYRLKVMLTTLEYCEVFLEISAKRVFSNRGKWIIIAILQTMKALGRYFILIHSTERIIATPTLPTLNRRTFTKKGNISKSSGNNKSALNAQSYAYKLKRSGRVVRRVEGAPPLQCRSFKLNEEINEMRREQVPKILIQAEYIYIAKPLIHLAAMGMFGQKSWKQYILALMMDLVSINIYQKNRDLMTKRQQLILSHRCINLLLYIVRSPVYERYTQSKLNNFLTFATNSIPIVKMLTEPLKEYIPHWQNTYYYLWST</sequence>
<dbReference type="Pfam" id="PF08610">
    <property type="entry name" value="Pex16"/>
    <property type="match status" value="1"/>
</dbReference>
<evidence type="ECO:0000256" key="2">
    <source>
        <dbReference type="ARBA" id="ARBA00018577"/>
    </source>
</evidence>
<evidence type="ECO:0000256" key="1">
    <source>
        <dbReference type="ARBA" id="ARBA00009505"/>
    </source>
</evidence>
<dbReference type="GO" id="GO:0007031">
    <property type="term" value="P:peroxisome organization"/>
    <property type="evidence" value="ECO:0007669"/>
    <property type="project" value="UniProtKB-KW"/>
</dbReference>
<dbReference type="GO" id="GO:0005778">
    <property type="term" value="C:peroxisomal membrane"/>
    <property type="evidence" value="ECO:0007669"/>
    <property type="project" value="UniProtKB-SubCell"/>
</dbReference>
<dbReference type="PANTHER" id="PTHR13299:SF0">
    <property type="entry name" value="PEROXISOMAL MEMBRANE PROTEIN PEX16"/>
    <property type="match status" value="1"/>
</dbReference>
<dbReference type="InterPro" id="IPR013919">
    <property type="entry name" value="Pex16"/>
</dbReference>
<dbReference type="PANTHER" id="PTHR13299">
    <property type="entry name" value="PEROXISOMAL MEMBRANE PROTEIN PEX16"/>
    <property type="match status" value="1"/>
</dbReference>
<dbReference type="EMBL" id="EZ423207">
    <property type="protein sequence ID" value="ADD19483.1"/>
    <property type="molecule type" value="mRNA"/>
</dbReference>
<protein>
    <recommendedName>
        <fullName evidence="2 3">Peroxisomal membrane protein PEX16</fullName>
    </recommendedName>
</protein>